<dbReference type="AlphaFoldDB" id="A0A166TGU9"/>
<sequence length="88" mass="8725">MASTTPQQGSVSTQRDARIETFLSDQALGRGHGATATQQISLSPVAAAIAYANQLGLGSGGAGAGGAVGRSIIVVPANLRGTGSQFRN</sequence>
<comment type="caution">
    <text evidence="1">The sequence shown here is derived from an EMBL/GenBank/DDBJ whole genome shotgun (WGS) entry which is preliminary data.</text>
</comment>
<dbReference type="EMBL" id="LFIW01002391">
    <property type="protein sequence ID" value="KZL72060.1"/>
    <property type="molecule type" value="Genomic_DNA"/>
</dbReference>
<gene>
    <name evidence="1" type="ORF">CI238_00814</name>
</gene>
<organism evidence="1 2">
    <name type="scientific">Colletotrichum incanum</name>
    <name type="common">Soybean anthracnose fungus</name>
    <dbReference type="NCBI Taxonomy" id="1573173"/>
    <lineage>
        <taxon>Eukaryota</taxon>
        <taxon>Fungi</taxon>
        <taxon>Dikarya</taxon>
        <taxon>Ascomycota</taxon>
        <taxon>Pezizomycotina</taxon>
        <taxon>Sordariomycetes</taxon>
        <taxon>Hypocreomycetidae</taxon>
        <taxon>Glomerellales</taxon>
        <taxon>Glomerellaceae</taxon>
        <taxon>Colletotrichum</taxon>
        <taxon>Colletotrichum spaethianum species complex</taxon>
    </lineage>
</organism>
<name>A0A166TGU9_COLIC</name>
<proteinExistence type="predicted"/>
<dbReference type="Proteomes" id="UP000076584">
    <property type="component" value="Unassembled WGS sequence"/>
</dbReference>
<keyword evidence="2" id="KW-1185">Reference proteome</keyword>
<protein>
    <submittedName>
        <fullName evidence="1">Uncharacterized protein</fullName>
    </submittedName>
</protein>
<accession>A0A166TGU9</accession>
<evidence type="ECO:0000313" key="2">
    <source>
        <dbReference type="Proteomes" id="UP000076584"/>
    </source>
</evidence>
<dbReference type="OrthoDB" id="4850442at2759"/>
<evidence type="ECO:0000313" key="1">
    <source>
        <dbReference type="EMBL" id="KZL72060.1"/>
    </source>
</evidence>
<reference evidence="1 2" key="1">
    <citation type="submission" date="2015-06" db="EMBL/GenBank/DDBJ databases">
        <title>Survival trade-offs in plant roots during colonization by closely related pathogenic and mutualistic fungi.</title>
        <authorList>
            <person name="Hacquard S."/>
            <person name="Kracher B."/>
            <person name="Hiruma K."/>
            <person name="Weinman A."/>
            <person name="Muench P."/>
            <person name="Garrido Oter R."/>
            <person name="Ver Loren van Themaat E."/>
            <person name="Dallerey J.-F."/>
            <person name="Damm U."/>
            <person name="Henrissat B."/>
            <person name="Lespinet O."/>
            <person name="Thon M."/>
            <person name="Kemen E."/>
            <person name="McHardy A.C."/>
            <person name="Schulze-Lefert P."/>
            <person name="O'Connell R.J."/>
        </authorList>
    </citation>
    <scope>NUCLEOTIDE SEQUENCE [LARGE SCALE GENOMIC DNA]</scope>
    <source>
        <strain evidence="1 2">MAFF 238704</strain>
    </source>
</reference>